<proteinExistence type="inferred from homology"/>
<sequence>MSLFTAADYVVCGMMLSISALIGVYFACTGGRQRSQAEYLLADRSMGALPVSFSLLASFMSAITLLGVSAENYTYGTQFVLINVSYVIATPIAAHCYLPVFYRLSEYSVYQVSSTVIHCYLHMFYRLSEYSVYQVSSTTAHCYLPVFYRLSEYSVYQYLEYRFGTLTRMLCSLAFSLQMILYMGVVLYAPAIALSTVTGISLWLSVLLVGLVCTFYSTLGGMKAVLVTDVFQTLLMFAAIFAVIAVGCVTMGGPAEIWRVAEEGGRIEFFNISPDPTERHTVWSLGLGGVFIYLSLYAVNQAQVQRLLSVGSLRRAQLALWIQWPILTCLSLSTSFAGLVVYAHYHGCDPFATGKVKLPDQLLPRFVMDMMRDIPGLPGLFVAGIFSGSLSTVSSAVNSLAAVTVHDYVRLFPCWSQQPAEWELPLTKLLSLGYGLLCLAVSYLVSKVGASVLTASLTIFGAVGGPLLGVFTLGMFSTSANQRGAVAGLLVGLAINLWIGFAPKPPAATLPVTTDLCRNDTHVAGVVLPAYDDVIDGSSDVINATAALVEGASPLTDDGGSKYLYLYRLSYMWISMVGFLVTCLVGLLVSLIGPRRSPPTPPGLLSPPVAWLRGRMEPQDSSPSRMKLNGSNVGTEMDQFEAKTWL</sequence>
<keyword evidence="4" id="KW-1003">Cell membrane</keyword>
<dbReference type="GO" id="GO:0005886">
    <property type="term" value="C:plasma membrane"/>
    <property type="evidence" value="ECO:0007669"/>
    <property type="project" value="UniProtKB-SubCell"/>
</dbReference>
<keyword evidence="5 14" id="KW-0812">Transmembrane</keyword>
<keyword evidence="3" id="KW-0813">Transport</keyword>
<keyword evidence="10" id="KW-0325">Glycoprotein</keyword>
<comment type="subcellular location">
    <subcellularLocation>
        <location evidence="1">Cell membrane</location>
        <topology evidence="1">Multi-pass membrane protein</topology>
    </subcellularLocation>
</comment>
<protein>
    <submittedName>
        <fullName evidence="15">Putative sodium-dependent multivitamin transporter</fullName>
    </submittedName>
</protein>
<evidence type="ECO:0000256" key="1">
    <source>
        <dbReference type="ARBA" id="ARBA00004651"/>
    </source>
</evidence>
<dbReference type="InterPro" id="IPR051163">
    <property type="entry name" value="Sodium:Solute_Symporter_SSF"/>
</dbReference>
<dbReference type="GO" id="GO:0006814">
    <property type="term" value="P:sodium ion transport"/>
    <property type="evidence" value="ECO:0007669"/>
    <property type="project" value="UniProtKB-KW"/>
</dbReference>
<name>A0A6A4VGU3_AMPAM</name>
<evidence type="ECO:0000256" key="3">
    <source>
        <dbReference type="ARBA" id="ARBA00022448"/>
    </source>
</evidence>
<evidence type="ECO:0000256" key="12">
    <source>
        <dbReference type="ARBA" id="ARBA00036099"/>
    </source>
</evidence>
<evidence type="ECO:0000256" key="8">
    <source>
        <dbReference type="ARBA" id="ARBA00023065"/>
    </source>
</evidence>
<dbReference type="PROSITE" id="PS00456">
    <property type="entry name" value="NA_SOLUT_SYMP_1"/>
    <property type="match status" value="1"/>
</dbReference>
<keyword evidence="8" id="KW-0406">Ion transport</keyword>
<feature type="transmembrane region" description="Helical" evidence="14">
    <location>
        <begin position="6"/>
        <end position="27"/>
    </location>
</feature>
<comment type="catalytic activity">
    <reaction evidence="12">
        <text>iodide(out) + 2 Na(+)(out) = iodide(in) + 2 Na(+)(in)</text>
        <dbReference type="Rhea" id="RHEA:71207"/>
        <dbReference type="ChEBI" id="CHEBI:16382"/>
        <dbReference type="ChEBI" id="CHEBI:29101"/>
    </reaction>
</comment>
<keyword evidence="11" id="KW-0739">Sodium transport</keyword>
<feature type="transmembrane region" description="Helical" evidence="14">
    <location>
        <begin position="281"/>
        <end position="299"/>
    </location>
</feature>
<feature type="transmembrane region" description="Helical" evidence="14">
    <location>
        <begin position="426"/>
        <end position="446"/>
    </location>
</feature>
<dbReference type="GO" id="GO:0015075">
    <property type="term" value="F:monoatomic ion transmembrane transporter activity"/>
    <property type="evidence" value="ECO:0007669"/>
    <property type="project" value="UniProtKB-ARBA"/>
</dbReference>
<evidence type="ECO:0000256" key="5">
    <source>
        <dbReference type="ARBA" id="ARBA00022692"/>
    </source>
</evidence>
<evidence type="ECO:0000256" key="11">
    <source>
        <dbReference type="ARBA" id="ARBA00023201"/>
    </source>
</evidence>
<dbReference type="NCBIfam" id="TIGR00813">
    <property type="entry name" value="sss"/>
    <property type="match status" value="1"/>
</dbReference>
<evidence type="ECO:0000256" key="13">
    <source>
        <dbReference type="RuleBase" id="RU362091"/>
    </source>
</evidence>
<evidence type="ECO:0000256" key="6">
    <source>
        <dbReference type="ARBA" id="ARBA00022989"/>
    </source>
</evidence>
<dbReference type="Proteomes" id="UP000440578">
    <property type="component" value="Unassembled WGS sequence"/>
</dbReference>
<dbReference type="CDD" id="cd11492">
    <property type="entry name" value="SLC5sbd_NIS-SMVT"/>
    <property type="match status" value="1"/>
</dbReference>
<feature type="transmembrane region" description="Helical" evidence="14">
    <location>
        <begin position="485"/>
        <end position="502"/>
    </location>
</feature>
<reference evidence="15 16" key="1">
    <citation type="submission" date="2019-07" db="EMBL/GenBank/DDBJ databases">
        <title>Draft genome assembly of a fouling barnacle, Amphibalanus amphitrite (Darwin, 1854): The first reference genome for Thecostraca.</title>
        <authorList>
            <person name="Kim W."/>
        </authorList>
    </citation>
    <scope>NUCLEOTIDE SEQUENCE [LARGE SCALE GENOMIC DNA]</scope>
    <source>
        <strain evidence="15">SNU_AA5</strain>
        <tissue evidence="15">Soma without cirri and trophi</tissue>
    </source>
</reference>
<dbReference type="PROSITE" id="PS50283">
    <property type="entry name" value="NA_SOLUT_SYMP_3"/>
    <property type="match status" value="1"/>
</dbReference>
<dbReference type="Pfam" id="PF00474">
    <property type="entry name" value="SSF"/>
    <property type="match status" value="1"/>
</dbReference>
<dbReference type="PANTHER" id="PTHR42985:SF40">
    <property type="entry name" value="LD47995P-RELATED"/>
    <property type="match status" value="1"/>
</dbReference>
<comment type="similarity">
    <text evidence="2 13">Belongs to the sodium:solute symporter (SSF) (TC 2.A.21) family.</text>
</comment>
<feature type="transmembrane region" description="Helical" evidence="14">
    <location>
        <begin position="170"/>
        <end position="194"/>
    </location>
</feature>
<evidence type="ECO:0000256" key="14">
    <source>
        <dbReference type="SAM" id="Phobius"/>
    </source>
</evidence>
<feature type="transmembrane region" description="Helical" evidence="14">
    <location>
        <begin position="320"/>
        <end position="345"/>
    </location>
</feature>
<keyword evidence="6 14" id="KW-1133">Transmembrane helix</keyword>
<dbReference type="Gene3D" id="1.20.1730.10">
    <property type="entry name" value="Sodium/glucose cotransporter"/>
    <property type="match status" value="2"/>
</dbReference>
<dbReference type="InterPro" id="IPR001734">
    <property type="entry name" value="Na/solute_symporter"/>
</dbReference>
<dbReference type="InterPro" id="IPR038377">
    <property type="entry name" value="Na/Glc_symporter_sf"/>
</dbReference>
<evidence type="ECO:0000313" key="16">
    <source>
        <dbReference type="Proteomes" id="UP000440578"/>
    </source>
</evidence>
<dbReference type="GO" id="GO:0098660">
    <property type="term" value="P:inorganic ion transmembrane transport"/>
    <property type="evidence" value="ECO:0007669"/>
    <property type="project" value="UniProtKB-ARBA"/>
</dbReference>
<dbReference type="AlphaFoldDB" id="A0A6A4VGU3"/>
<keyword evidence="9 14" id="KW-0472">Membrane</keyword>
<comment type="caution">
    <text evidence="15">The sequence shown here is derived from an EMBL/GenBank/DDBJ whole genome shotgun (WGS) entry which is preliminary data.</text>
</comment>
<evidence type="ECO:0000256" key="10">
    <source>
        <dbReference type="ARBA" id="ARBA00023180"/>
    </source>
</evidence>
<organism evidence="15 16">
    <name type="scientific">Amphibalanus amphitrite</name>
    <name type="common">Striped barnacle</name>
    <name type="synonym">Balanus amphitrite</name>
    <dbReference type="NCBI Taxonomy" id="1232801"/>
    <lineage>
        <taxon>Eukaryota</taxon>
        <taxon>Metazoa</taxon>
        <taxon>Ecdysozoa</taxon>
        <taxon>Arthropoda</taxon>
        <taxon>Crustacea</taxon>
        <taxon>Multicrustacea</taxon>
        <taxon>Cirripedia</taxon>
        <taxon>Thoracica</taxon>
        <taxon>Thoracicalcarea</taxon>
        <taxon>Balanomorpha</taxon>
        <taxon>Balanoidea</taxon>
        <taxon>Balanidae</taxon>
        <taxon>Amphibalaninae</taxon>
        <taxon>Amphibalanus</taxon>
    </lineage>
</organism>
<feature type="transmembrane region" description="Helical" evidence="14">
    <location>
        <begin position="234"/>
        <end position="261"/>
    </location>
</feature>
<accession>A0A6A4VGU3</accession>
<gene>
    <name evidence="15" type="ORF">FJT64_012214</name>
</gene>
<feature type="transmembrane region" description="Helical" evidence="14">
    <location>
        <begin position="48"/>
        <end position="68"/>
    </location>
</feature>
<feature type="transmembrane region" description="Helical" evidence="14">
    <location>
        <begin position="571"/>
        <end position="592"/>
    </location>
</feature>
<dbReference type="InterPro" id="IPR018212">
    <property type="entry name" value="Na/solute_symporter_CS"/>
</dbReference>
<feature type="transmembrane region" description="Helical" evidence="14">
    <location>
        <begin position="380"/>
        <end position="405"/>
    </location>
</feature>
<evidence type="ECO:0000256" key="9">
    <source>
        <dbReference type="ARBA" id="ARBA00023136"/>
    </source>
</evidence>
<feature type="transmembrane region" description="Helical" evidence="14">
    <location>
        <begin position="200"/>
        <end position="222"/>
    </location>
</feature>
<evidence type="ECO:0000313" key="15">
    <source>
        <dbReference type="EMBL" id="KAF0289568.1"/>
    </source>
</evidence>
<evidence type="ECO:0000256" key="7">
    <source>
        <dbReference type="ARBA" id="ARBA00023053"/>
    </source>
</evidence>
<feature type="transmembrane region" description="Helical" evidence="14">
    <location>
        <begin position="452"/>
        <end position="473"/>
    </location>
</feature>
<dbReference type="EMBL" id="VIIS01002025">
    <property type="protein sequence ID" value="KAF0289568.1"/>
    <property type="molecule type" value="Genomic_DNA"/>
</dbReference>
<feature type="transmembrane region" description="Helical" evidence="14">
    <location>
        <begin position="80"/>
        <end position="100"/>
    </location>
</feature>
<dbReference type="OrthoDB" id="6132759at2759"/>
<keyword evidence="7" id="KW-0915">Sodium</keyword>
<dbReference type="GO" id="GO:0015293">
    <property type="term" value="F:symporter activity"/>
    <property type="evidence" value="ECO:0007669"/>
    <property type="project" value="TreeGrafter"/>
</dbReference>
<evidence type="ECO:0000256" key="2">
    <source>
        <dbReference type="ARBA" id="ARBA00006434"/>
    </source>
</evidence>
<dbReference type="PANTHER" id="PTHR42985">
    <property type="entry name" value="SODIUM-COUPLED MONOCARBOXYLATE TRANSPORTER"/>
    <property type="match status" value="1"/>
</dbReference>
<evidence type="ECO:0000256" key="4">
    <source>
        <dbReference type="ARBA" id="ARBA00022475"/>
    </source>
</evidence>
<keyword evidence="16" id="KW-1185">Reference proteome</keyword>